<dbReference type="InterPro" id="IPR017866">
    <property type="entry name" value="Succ-CoA_synthase_bsu_CS"/>
</dbReference>
<dbReference type="Gene3D" id="2.160.10.10">
    <property type="entry name" value="Hexapeptide repeat proteins"/>
    <property type="match status" value="1"/>
</dbReference>
<evidence type="ECO:0000256" key="5">
    <source>
        <dbReference type="ARBA" id="ARBA00022679"/>
    </source>
</evidence>
<dbReference type="Pfam" id="PF12464">
    <property type="entry name" value="Mac"/>
    <property type="match status" value="1"/>
</dbReference>
<dbReference type="RefSeq" id="XP_062758358.1">
    <property type="nucleotide sequence ID" value="XM_062896956.1"/>
</dbReference>
<dbReference type="GO" id="GO:0016407">
    <property type="term" value="F:acetyltransferase activity"/>
    <property type="evidence" value="ECO:0007669"/>
    <property type="project" value="InterPro"/>
</dbReference>
<comment type="pathway">
    <text evidence="1">Carbohydrate metabolism; tricarboxylic acid cycle; succinate from succinyl-CoA (ligase route): step 1/1.</text>
</comment>
<dbReference type="PROSITE" id="PS01217">
    <property type="entry name" value="SUCCINYL_COA_LIG_3"/>
    <property type="match status" value="1"/>
</dbReference>
<keyword evidence="6" id="KW-0547">Nucleotide-binding</keyword>
<evidence type="ECO:0000313" key="10">
    <source>
        <dbReference type="Proteomes" id="UP001273209"/>
    </source>
</evidence>
<dbReference type="FunFam" id="3.40.50.261:FF:000001">
    <property type="entry name" value="Succinate--CoA ligase [ADP-forming] subunit beta"/>
    <property type="match status" value="1"/>
</dbReference>
<dbReference type="SMART" id="SM01266">
    <property type="entry name" value="Mac"/>
    <property type="match status" value="1"/>
</dbReference>
<dbReference type="GeneID" id="87916861"/>
<evidence type="ECO:0000256" key="6">
    <source>
        <dbReference type="ARBA" id="ARBA00022741"/>
    </source>
</evidence>
<dbReference type="CDD" id="cd03357">
    <property type="entry name" value="LbH_MAT_GAT"/>
    <property type="match status" value="1"/>
</dbReference>
<protein>
    <recommendedName>
        <fullName evidence="8">Maltose/galactoside acetyltransferase domain-containing protein</fullName>
    </recommendedName>
</protein>
<dbReference type="InterPro" id="IPR005811">
    <property type="entry name" value="SUCC_ACL_C"/>
</dbReference>
<dbReference type="GO" id="GO:0006104">
    <property type="term" value="P:succinyl-CoA metabolic process"/>
    <property type="evidence" value="ECO:0007669"/>
    <property type="project" value="TreeGrafter"/>
</dbReference>
<evidence type="ECO:0000256" key="4">
    <source>
        <dbReference type="ARBA" id="ARBA00022598"/>
    </source>
</evidence>
<gene>
    <name evidence="9" type="ORF">Triagg1_2741</name>
</gene>
<evidence type="ECO:0000256" key="2">
    <source>
        <dbReference type="ARBA" id="ARBA00007274"/>
    </source>
</evidence>
<keyword evidence="3" id="KW-0816">Tricarboxylic acid cycle</keyword>
<dbReference type="Pfam" id="PF00549">
    <property type="entry name" value="Ligase_CoA"/>
    <property type="match status" value="1"/>
</dbReference>
<dbReference type="Pfam" id="PF00132">
    <property type="entry name" value="Hexapep"/>
    <property type="match status" value="1"/>
</dbReference>
<sequence>MLSRQAVSDTIRYRSLTVNQVLVSESLVHQEQWHLAMTIDRENYCPVVIISKHDDNSGQDATVLRSLRKRGSSFTFGFSEGITEDLISRISRFLGAGSAEETNIGHILTNLYKIFREKDVTLLEISSLARLNTGLFTCLDATLVVDDDAAKRQPDMFGLRDTTQEVHDEIRAEQHGLVYIKMEGNIGNIVNGAGLAMATNDAIGLHGGASANFLDAGGQATKETMIQALGIVMGDERVKAILINIYGGITRCDMIAESIIGAAQEMTLAVPLVVRLQGTNSTEGLKLLADARLGLHVESDFGRAAQRAVELAQPILEINGYNSQAPELIEGRFRARRLMHKYNTYFPDDATNDTLVAERERLLNEMLGKIGTNPFVETPFNIDYGCNTSIGDNFYANFNLCLCGFSLVILDCGMVTIGNRVLFGPNVSIFGATHETGVQSRRSGIEYGGSVTIGDDCWIGGNTTIMPGLTIGKGCTIGAGSVVTRSIPDFSVAIGSPARVVKKVDPVPDL</sequence>
<name>A0AAE1M554_9HYPO</name>
<comment type="caution">
    <text evidence="9">The sequence shown here is derived from an EMBL/GenBank/DDBJ whole genome shotgun (WGS) entry which is preliminary data.</text>
</comment>
<dbReference type="SUPFAM" id="SSF56059">
    <property type="entry name" value="Glutathione synthetase ATP-binding domain-like"/>
    <property type="match status" value="1"/>
</dbReference>
<evidence type="ECO:0000256" key="3">
    <source>
        <dbReference type="ARBA" id="ARBA00022532"/>
    </source>
</evidence>
<keyword evidence="5" id="KW-0808">Transferase</keyword>
<dbReference type="PANTHER" id="PTHR11815">
    <property type="entry name" value="SUCCINYL-COA SYNTHETASE BETA CHAIN"/>
    <property type="match status" value="1"/>
</dbReference>
<dbReference type="PANTHER" id="PTHR11815:SF1">
    <property type="entry name" value="SUCCINATE--COA LIGASE [ADP-FORMING] SUBUNIT BETA, MITOCHONDRIAL"/>
    <property type="match status" value="1"/>
</dbReference>
<dbReference type="GO" id="GO:0005739">
    <property type="term" value="C:mitochondrion"/>
    <property type="evidence" value="ECO:0007669"/>
    <property type="project" value="TreeGrafter"/>
</dbReference>
<keyword evidence="10" id="KW-1185">Reference proteome</keyword>
<dbReference type="AlphaFoldDB" id="A0AAE1M554"/>
<evidence type="ECO:0000256" key="1">
    <source>
        <dbReference type="ARBA" id="ARBA00005064"/>
    </source>
</evidence>
<dbReference type="SUPFAM" id="SSF52210">
    <property type="entry name" value="Succinyl-CoA synthetase domains"/>
    <property type="match status" value="1"/>
</dbReference>
<reference evidence="9" key="1">
    <citation type="submission" date="2023-11" db="EMBL/GenBank/DDBJ databases">
        <title>The genome sequences of three competitors of mushroom-forming fungi.</title>
        <authorList>
            <person name="Beijen E."/>
            <person name="Ohm R.A."/>
        </authorList>
    </citation>
    <scope>NUCLEOTIDE SEQUENCE</scope>
    <source>
        <strain evidence="9">CBS 100526</strain>
    </source>
</reference>
<evidence type="ECO:0000256" key="7">
    <source>
        <dbReference type="ARBA" id="ARBA00022840"/>
    </source>
</evidence>
<dbReference type="Gene3D" id="3.30.470.20">
    <property type="entry name" value="ATP-grasp fold, B domain"/>
    <property type="match status" value="1"/>
</dbReference>
<dbReference type="InterPro" id="IPR013650">
    <property type="entry name" value="ATP-grasp_succ-CoA_synth-type"/>
</dbReference>
<accession>A0AAE1M554</accession>
<dbReference type="InterPro" id="IPR016102">
    <property type="entry name" value="Succinyl-CoA_synth-like"/>
</dbReference>
<dbReference type="Pfam" id="PF08442">
    <property type="entry name" value="ATP-grasp_2"/>
    <property type="match status" value="1"/>
</dbReference>
<dbReference type="GO" id="GO:0004775">
    <property type="term" value="F:succinate-CoA ligase (ADP-forming) activity"/>
    <property type="evidence" value="ECO:0007669"/>
    <property type="project" value="TreeGrafter"/>
</dbReference>
<dbReference type="SUPFAM" id="SSF51161">
    <property type="entry name" value="Trimeric LpxA-like enzymes"/>
    <property type="match status" value="1"/>
</dbReference>
<dbReference type="Gene3D" id="3.40.50.261">
    <property type="entry name" value="Succinyl-CoA synthetase domains"/>
    <property type="match status" value="1"/>
</dbReference>
<comment type="similarity">
    <text evidence="2">Belongs to the transferase hexapeptide repeat family.</text>
</comment>
<dbReference type="GO" id="GO:0005524">
    <property type="term" value="F:ATP binding"/>
    <property type="evidence" value="ECO:0007669"/>
    <property type="project" value="UniProtKB-KW"/>
</dbReference>
<keyword evidence="4" id="KW-0436">Ligase</keyword>
<proteinExistence type="inferred from homology"/>
<dbReference type="GO" id="GO:0006099">
    <property type="term" value="P:tricarboxylic acid cycle"/>
    <property type="evidence" value="ECO:0007669"/>
    <property type="project" value="UniProtKB-KW"/>
</dbReference>
<evidence type="ECO:0000259" key="8">
    <source>
        <dbReference type="SMART" id="SM01266"/>
    </source>
</evidence>
<dbReference type="InterPro" id="IPR001451">
    <property type="entry name" value="Hexapep"/>
</dbReference>
<dbReference type="InterPro" id="IPR024688">
    <property type="entry name" value="Mac_dom"/>
</dbReference>
<feature type="domain" description="Maltose/galactoside acetyltransferase" evidence="8">
    <location>
        <begin position="316"/>
        <end position="372"/>
    </location>
</feature>
<keyword evidence="7" id="KW-0067">ATP-binding</keyword>
<evidence type="ECO:0000313" key="9">
    <source>
        <dbReference type="EMBL" id="KAK4081209.1"/>
    </source>
</evidence>
<dbReference type="Proteomes" id="UP001273209">
    <property type="component" value="Unassembled WGS sequence"/>
</dbReference>
<dbReference type="GO" id="GO:0042709">
    <property type="term" value="C:succinate-CoA ligase complex"/>
    <property type="evidence" value="ECO:0007669"/>
    <property type="project" value="TreeGrafter"/>
</dbReference>
<organism evidence="9 10">
    <name type="scientific">Trichoderma aggressivum f. europaeum</name>
    <dbReference type="NCBI Taxonomy" id="173218"/>
    <lineage>
        <taxon>Eukaryota</taxon>
        <taxon>Fungi</taxon>
        <taxon>Dikarya</taxon>
        <taxon>Ascomycota</taxon>
        <taxon>Pezizomycotina</taxon>
        <taxon>Sordariomycetes</taxon>
        <taxon>Hypocreomycetidae</taxon>
        <taxon>Hypocreales</taxon>
        <taxon>Hypocreaceae</taxon>
        <taxon>Trichoderma</taxon>
    </lineage>
</organism>
<dbReference type="EMBL" id="JAWRVG010000007">
    <property type="protein sequence ID" value="KAK4081209.1"/>
    <property type="molecule type" value="Genomic_DNA"/>
</dbReference>
<dbReference type="InterPro" id="IPR011004">
    <property type="entry name" value="Trimer_LpxA-like_sf"/>
</dbReference>